<dbReference type="GO" id="GO:0010468">
    <property type="term" value="P:regulation of gene expression"/>
    <property type="evidence" value="ECO:0000318"/>
    <property type="project" value="GO_Central"/>
</dbReference>
<dbReference type="PANTHER" id="PTHR10694">
    <property type="entry name" value="LYSINE-SPECIFIC DEMETHYLASE"/>
    <property type="match status" value="1"/>
</dbReference>
<dbReference type="Pfam" id="PF02373">
    <property type="entry name" value="JmjC"/>
    <property type="match status" value="1"/>
</dbReference>
<dbReference type="PROSITE" id="PS51184">
    <property type="entry name" value="JMJC"/>
    <property type="match status" value="1"/>
</dbReference>
<organism evidence="4 5">
    <name type="scientific">Theobroma cacao</name>
    <name type="common">Cacao</name>
    <name type="synonym">Cocoa</name>
    <dbReference type="NCBI Taxonomy" id="3641"/>
    <lineage>
        <taxon>Eukaryota</taxon>
        <taxon>Viridiplantae</taxon>
        <taxon>Streptophyta</taxon>
        <taxon>Embryophyta</taxon>
        <taxon>Tracheophyta</taxon>
        <taxon>Spermatophyta</taxon>
        <taxon>Magnoliopsida</taxon>
        <taxon>eudicotyledons</taxon>
        <taxon>Gunneridae</taxon>
        <taxon>Pentapetalae</taxon>
        <taxon>rosids</taxon>
        <taxon>malvids</taxon>
        <taxon>Malvales</taxon>
        <taxon>Malvaceae</taxon>
        <taxon>Byttnerioideae</taxon>
        <taxon>Theobroma</taxon>
    </lineage>
</organism>
<dbReference type="InterPro" id="IPR004198">
    <property type="entry name" value="Znf_C5HC2"/>
</dbReference>
<dbReference type="Pfam" id="PF02928">
    <property type="entry name" value="zf-C5HC2"/>
    <property type="match status" value="1"/>
</dbReference>
<dbReference type="GO" id="GO:0006355">
    <property type="term" value="P:regulation of DNA-templated transcription"/>
    <property type="evidence" value="ECO:0007669"/>
    <property type="project" value="UniProtKB-ARBA"/>
</dbReference>
<dbReference type="HOGENOM" id="CLU_000991_8_2_1"/>
<gene>
    <name evidence="4" type="ORF">TCM_004001</name>
</gene>
<dbReference type="eggNOG" id="KOG1246">
    <property type="taxonomic scope" value="Eukaryota"/>
</dbReference>
<protein>
    <submittedName>
        <fullName evidence="4">Transcription factor jumonji family protein / zinc finger family protein, putative isoform 1</fullName>
    </submittedName>
</protein>
<dbReference type="GO" id="GO:0005634">
    <property type="term" value="C:nucleus"/>
    <property type="evidence" value="ECO:0000318"/>
    <property type="project" value="GO_Central"/>
</dbReference>
<feature type="compositionally biased region" description="Basic and acidic residues" evidence="1">
    <location>
        <begin position="1"/>
        <end position="14"/>
    </location>
</feature>
<dbReference type="Gene3D" id="2.60.120.650">
    <property type="entry name" value="Cupin"/>
    <property type="match status" value="1"/>
</dbReference>
<feature type="region of interest" description="Disordered" evidence="1">
    <location>
        <begin position="747"/>
        <end position="767"/>
    </location>
</feature>
<feature type="domain" description="JmjC" evidence="3">
    <location>
        <begin position="332"/>
        <end position="497"/>
    </location>
</feature>
<evidence type="ECO:0000313" key="5">
    <source>
        <dbReference type="Proteomes" id="UP000026915"/>
    </source>
</evidence>
<dbReference type="GO" id="GO:0000785">
    <property type="term" value="C:chromatin"/>
    <property type="evidence" value="ECO:0000318"/>
    <property type="project" value="GO_Central"/>
</dbReference>
<evidence type="ECO:0000256" key="1">
    <source>
        <dbReference type="SAM" id="MobiDB-lite"/>
    </source>
</evidence>
<dbReference type="Gramene" id="EOX94426">
    <property type="protein sequence ID" value="EOX94426"/>
    <property type="gene ID" value="TCM_004001"/>
</dbReference>
<dbReference type="STRING" id="3641.A0A061DQP0"/>
<accession>A0A061DQP0</accession>
<dbReference type="PANTHER" id="PTHR10694:SF126">
    <property type="entry name" value="INACTIVE LYSINE-SPECIFIC DEMETHYLASE JMJ19 ISOFORM X1-RELATED"/>
    <property type="match status" value="1"/>
</dbReference>
<dbReference type="AlphaFoldDB" id="A0A061DQP0"/>
<evidence type="ECO:0000259" key="3">
    <source>
        <dbReference type="PROSITE" id="PS51184"/>
    </source>
</evidence>
<dbReference type="EMBL" id="CM001879">
    <property type="protein sequence ID" value="EOX94426.1"/>
    <property type="molecule type" value="Genomic_DNA"/>
</dbReference>
<dbReference type="GO" id="GO:0034647">
    <property type="term" value="F:histone H3K4me/H3K4me2/H3K4me3 demethylase activity"/>
    <property type="evidence" value="ECO:0000318"/>
    <property type="project" value="GO_Central"/>
</dbReference>
<dbReference type="SMART" id="SM00545">
    <property type="entry name" value="JmjN"/>
    <property type="match status" value="1"/>
</dbReference>
<keyword evidence="5" id="KW-1185">Reference proteome</keyword>
<dbReference type="SMART" id="SM00558">
    <property type="entry name" value="JmjC"/>
    <property type="match status" value="1"/>
</dbReference>
<feature type="compositionally biased region" description="Polar residues" evidence="1">
    <location>
        <begin position="211"/>
        <end position="224"/>
    </location>
</feature>
<dbReference type="Proteomes" id="UP000026915">
    <property type="component" value="Chromosome 1"/>
</dbReference>
<evidence type="ECO:0000259" key="2">
    <source>
        <dbReference type="PROSITE" id="PS51183"/>
    </source>
</evidence>
<feature type="domain" description="JmjN" evidence="2">
    <location>
        <begin position="124"/>
        <end position="165"/>
    </location>
</feature>
<dbReference type="OMA" id="LYCGMLF"/>
<feature type="compositionally biased region" description="Low complexity" evidence="1">
    <location>
        <begin position="747"/>
        <end position="756"/>
    </location>
</feature>
<feature type="region of interest" description="Disordered" evidence="1">
    <location>
        <begin position="199"/>
        <end position="238"/>
    </location>
</feature>
<dbReference type="PROSITE" id="PS51183">
    <property type="entry name" value="JMJN"/>
    <property type="match status" value="1"/>
</dbReference>
<reference evidence="4 5" key="1">
    <citation type="journal article" date="2013" name="Genome Biol.">
        <title>The genome sequence of the most widely cultivated cacao type and its use to identify candidate genes regulating pod color.</title>
        <authorList>
            <person name="Motamayor J.C."/>
            <person name="Mockaitis K."/>
            <person name="Schmutz J."/>
            <person name="Haiminen N."/>
            <person name="Iii D.L."/>
            <person name="Cornejo O."/>
            <person name="Findley S.D."/>
            <person name="Zheng P."/>
            <person name="Utro F."/>
            <person name="Royaert S."/>
            <person name="Saski C."/>
            <person name="Jenkins J."/>
            <person name="Podicheti R."/>
            <person name="Zhao M."/>
            <person name="Scheffler B.E."/>
            <person name="Stack J.C."/>
            <person name="Feltus F.A."/>
            <person name="Mustiga G.M."/>
            <person name="Amores F."/>
            <person name="Phillips W."/>
            <person name="Marelli J.P."/>
            <person name="May G.D."/>
            <person name="Shapiro H."/>
            <person name="Ma J."/>
            <person name="Bustamante C.D."/>
            <person name="Schnell R.J."/>
            <person name="Main D."/>
            <person name="Gilbert D."/>
            <person name="Parida L."/>
            <person name="Kuhn D.N."/>
        </authorList>
    </citation>
    <scope>NUCLEOTIDE SEQUENCE [LARGE SCALE GENOMIC DNA]</scope>
    <source>
        <strain evidence="5">cv. Matina 1-6</strain>
    </source>
</reference>
<dbReference type="SUPFAM" id="SSF51197">
    <property type="entry name" value="Clavaminate synthase-like"/>
    <property type="match status" value="1"/>
</dbReference>
<sequence>MGAEQWKTHIENENPARLSPPPGFASLSSFFLKKVENREEKWGFTASKGASTLEQLQEEAKPDMIDVERLKESVGNRTWILFDKSDQIAKECQPVEPDKGKARQCPGDARRDVLEEAPVFHPSEEGLESYYQEFSDTLKYIESIRLRAEPYGVCRIIPPHSWQPPCLVKEKSKWECSTFGTQYQQFGRFPAQSVESKTAESYKGTSKKRSSGLSFEQGVSSGYSMNPEEVGCSDVERNESKQGPEFTLKAFEKYADDFRKQYFLSKHKDVGRYVNCKQGEPSVESIEDEYRQIVENPTGALEVLYGGNLDTVNFGSGFPTASNPWELCNYPRYVHSSWNLNNVPKLPGSLLSFESDKSSGVLVPQLHIGMCFSSLYWKVEEHQLYSLCYMHVGSAKIWYCVPGRYSFKLDAIMKKYLPDLLVEQKLRDGVITRLSPFVLKSEGVPVYRCIQNPGEFVLVFPEAYHSAFDCGFNFVEAVNFAPLDWLPHGQNAVALYQEQGRKTSISFDKLLIRAAREAVRAQWELLFRKNTIDNLRWKDACGKNGILVKTLKSRVKQEGTRREYLCPTSQTKRMDKNFNATGKRECSICFFDLYLSAAQCPCSSDRYSCLNHAKQLCFCTWTEKIFLYHYDISELNILVEALEGKFSAVYRWAREDLNLALSIPKGNLCTKDNGQKEHTCQDAGESYGNGWTTASSIKAEVKARVQQSKYLDEQRSKEKTVSTPSLPIVTQDDTSFLLSEMMSEALSSSTSMSSSSESEETAYLGLNDGGKGCILPTSSLSPPSPKREVKLSELLKDISSNHGKAKHFKSTSKGQPMRHPTSKKRKKK</sequence>
<evidence type="ECO:0000313" key="4">
    <source>
        <dbReference type="EMBL" id="EOX94426.1"/>
    </source>
</evidence>
<dbReference type="Pfam" id="PF02375">
    <property type="entry name" value="JmjN"/>
    <property type="match status" value="1"/>
</dbReference>
<dbReference type="InParanoid" id="A0A061DQP0"/>
<dbReference type="InterPro" id="IPR003349">
    <property type="entry name" value="JmjN"/>
</dbReference>
<name>A0A061DQP0_THECC</name>
<dbReference type="InterPro" id="IPR003347">
    <property type="entry name" value="JmjC_dom"/>
</dbReference>
<dbReference type="GO" id="GO:0006338">
    <property type="term" value="P:chromatin remodeling"/>
    <property type="evidence" value="ECO:0000318"/>
    <property type="project" value="GO_Central"/>
</dbReference>
<feature type="region of interest" description="Disordered" evidence="1">
    <location>
        <begin position="794"/>
        <end position="828"/>
    </location>
</feature>
<feature type="region of interest" description="Disordered" evidence="1">
    <location>
        <begin position="1"/>
        <end position="22"/>
    </location>
</feature>
<proteinExistence type="predicted"/>